<sequence length="169" mass="20447">MFDVDFYIEDISVSSIEKEDIILVQHWINNQYINSENEKPLMFKDFYERFLEYYVSENEFFLKIKAQDNLIGVIKGRIEIKNINEVWLWYYLLDKDFRDKGIGSKIIKAMIKYFNIELGIFDFFAGVCEKDIDIFNFWKKNDFKKLRVSKDFFNISGEDMDMIILKYHG</sequence>
<feature type="domain" description="N-acetyltransferase" evidence="1">
    <location>
        <begin position="11"/>
        <end position="167"/>
    </location>
</feature>
<dbReference type="SUPFAM" id="SSF55729">
    <property type="entry name" value="Acyl-CoA N-acyltransferases (Nat)"/>
    <property type="match status" value="1"/>
</dbReference>
<gene>
    <name evidence="2" type="ORF">ACJDUG_10855</name>
</gene>
<dbReference type="InterPro" id="IPR000182">
    <property type="entry name" value="GNAT_dom"/>
</dbReference>
<accession>A0ABW8T5B1</accession>
<organism evidence="2 3">
    <name type="scientific">Candidatus Clostridium stratigraminis</name>
    <dbReference type="NCBI Taxonomy" id="3381661"/>
    <lineage>
        <taxon>Bacteria</taxon>
        <taxon>Bacillati</taxon>
        <taxon>Bacillota</taxon>
        <taxon>Clostridia</taxon>
        <taxon>Eubacteriales</taxon>
        <taxon>Clostridiaceae</taxon>
        <taxon>Clostridium</taxon>
    </lineage>
</organism>
<dbReference type="InterPro" id="IPR016181">
    <property type="entry name" value="Acyl_CoA_acyltransferase"/>
</dbReference>
<dbReference type="Gene3D" id="3.40.630.30">
    <property type="match status" value="1"/>
</dbReference>
<dbReference type="EMBL" id="JBJHZZ010000006">
    <property type="protein sequence ID" value="MFL0247471.1"/>
    <property type="molecule type" value="Genomic_DNA"/>
</dbReference>
<name>A0ABW8T5B1_9CLOT</name>
<keyword evidence="3" id="KW-1185">Reference proteome</keyword>
<evidence type="ECO:0000259" key="1">
    <source>
        <dbReference type="PROSITE" id="PS51186"/>
    </source>
</evidence>
<keyword evidence="2" id="KW-0012">Acyltransferase</keyword>
<proteinExistence type="predicted"/>
<keyword evidence="2" id="KW-0808">Transferase</keyword>
<protein>
    <submittedName>
        <fullName evidence="2">GNAT family N-acetyltransferase</fullName>
        <ecNumber evidence="2">2.3.1.-</ecNumber>
    </submittedName>
</protein>
<dbReference type="CDD" id="cd04301">
    <property type="entry name" value="NAT_SF"/>
    <property type="match status" value="1"/>
</dbReference>
<reference evidence="2 3" key="1">
    <citation type="submission" date="2024-11" db="EMBL/GenBank/DDBJ databases">
        <authorList>
            <person name="Heng Y.C."/>
            <person name="Lim A.C.H."/>
            <person name="Lee J.K.Y."/>
            <person name="Kittelmann S."/>
        </authorList>
    </citation>
    <scope>NUCLEOTIDE SEQUENCE [LARGE SCALE GENOMIC DNA]</scope>
    <source>
        <strain evidence="2 3">WILCCON 0185</strain>
    </source>
</reference>
<comment type="caution">
    <text evidence="2">The sequence shown here is derived from an EMBL/GenBank/DDBJ whole genome shotgun (WGS) entry which is preliminary data.</text>
</comment>
<dbReference type="PROSITE" id="PS51186">
    <property type="entry name" value="GNAT"/>
    <property type="match status" value="1"/>
</dbReference>
<dbReference type="RefSeq" id="WP_406769915.1">
    <property type="nucleotide sequence ID" value="NZ_JBJHZZ010000006.1"/>
</dbReference>
<dbReference type="EC" id="2.3.1.-" evidence="2"/>
<evidence type="ECO:0000313" key="3">
    <source>
        <dbReference type="Proteomes" id="UP001623591"/>
    </source>
</evidence>
<dbReference type="Proteomes" id="UP001623591">
    <property type="component" value="Unassembled WGS sequence"/>
</dbReference>
<dbReference type="Pfam" id="PF13420">
    <property type="entry name" value="Acetyltransf_4"/>
    <property type="match status" value="1"/>
</dbReference>
<dbReference type="GO" id="GO:0016746">
    <property type="term" value="F:acyltransferase activity"/>
    <property type="evidence" value="ECO:0007669"/>
    <property type="project" value="UniProtKB-KW"/>
</dbReference>
<evidence type="ECO:0000313" key="2">
    <source>
        <dbReference type="EMBL" id="MFL0247471.1"/>
    </source>
</evidence>